<dbReference type="RefSeq" id="WP_109657891.1">
    <property type="nucleotide sequence ID" value="NZ_CP029145.1"/>
</dbReference>
<feature type="domain" description="HTH cro/C1-type" evidence="1">
    <location>
        <begin position="26"/>
        <end position="81"/>
    </location>
</feature>
<keyword evidence="3" id="KW-1185">Reference proteome</keyword>
<evidence type="ECO:0000313" key="3">
    <source>
        <dbReference type="Proteomes" id="UP000245999"/>
    </source>
</evidence>
<dbReference type="GO" id="GO:0003677">
    <property type="term" value="F:DNA binding"/>
    <property type="evidence" value="ECO:0007669"/>
    <property type="project" value="InterPro"/>
</dbReference>
<evidence type="ECO:0000313" key="2">
    <source>
        <dbReference type="EMBL" id="AWM34869.1"/>
    </source>
</evidence>
<dbReference type="SUPFAM" id="SSF47413">
    <property type="entry name" value="lambda repressor-like DNA-binding domains"/>
    <property type="match status" value="1"/>
</dbReference>
<organism evidence="2 3">
    <name type="scientific">Hymenobacter nivis</name>
    <dbReference type="NCBI Taxonomy" id="1850093"/>
    <lineage>
        <taxon>Bacteria</taxon>
        <taxon>Pseudomonadati</taxon>
        <taxon>Bacteroidota</taxon>
        <taxon>Cytophagia</taxon>
        <taxon>Cytophagales</taxon>
        <taxon>Hymenobacteraceae</taxon>
        <taxon>Hymenobacter</taxon>
    </lineage>
</organism>
<accession>A0A2Z3GKY3</accession>
<dbReference type="InterPro" id="IPR039554">
    <property type="entry name" value="HigA2-like_HTH"/>
</dbReference>
<protein>
    <recommendedName>
        <fullName evidence="1">HTH cro/C1-type domain-containing protein</fullName>
    </recommendedName>
</protein>
<sequence>MFTRRAILSRPTYWLTEIRMDLMRAVEDYMQTHNMNRRQLAEHLECSPGYVSQMLNGDTNVSLEKLCDVALAVGKVPSVKFEDLDIVLSRDAIQCETSYEVDSTKSDSVHLIYKKPMRIFSTTESLIEA</sequence>
<dbReference type="InterPro" id="IPR001387">
    <property type="entry name" value="Cro/C1-type_HTH"/>
</dbReference>
<dbReference type="PROSITE" id="PS50943">
    <property type="entry name" value="HTH_CROC1"/>
    <property type="match status" value="1"/>
</dbReference>
<proteinExistence type="predicted"/>
<dbReference type="Pfam" id="PF13744">
    <property type="entry name" value="HTH_37"/>
    <property type="match status" value="1"/>
</dbReference>
<evidence type="ECO:0000259" key="1">
    <source>
        <dbReference type="PROSITE" id="PS50943"/>
    </source>
</evidence>
<dbReference type="EMBL" id="CP029145">
    <property type="protein sequence ID" value="AWM34869.1"/>
    <property type="molecule type" value="Genomic_DNA"/>
</dbReference>
<dbReference type="Proteomes" id="UP000245999">
    <property type="component" value="Chromosome"/>
</dbReference>
<dbReference type="InterPro" id="IPR010982">
    <property type="entry name" value="Lambda_DNA-bd_dom_sf"/>
</dbReference>
<name>A0A2Z3GKY3_9BACT</name>
<dbReference type="CDD" id="cd00093">
    <property type="entry name" value="HTH_XRE"/>
    <property type="match status" value="1"/>
</dbReference>
<dbReference type="OrthoDB" id="678731at2"/>
<dbReference type="AlphaFoldDB" id="A0A2Z3GKY3"/>
<dbReference type="KEGG" id="hnv:DDQ68_20055"/>
<dbReference type="Gene3D" id="1.10.260.40">
    <property type="entry name" value="lambda repressor-like DNA-binding domains"/>
    <property type="match status" value="1"/>
</dbReference>
<reference evidence="3" key="1">
    <citation type="submission" date="2018-04" db="EMBL/GenBank/DDBJ databases">
        <title>Complete genome of Antarctic heterotrophic bacterium Hymenobacter nivis.</title>
        <authorList>
            <person name="Terashima M."/>
        </authorList>
    </citation>
    <scope>NUCLEOTIDE SEQUENCE [LARGE SCALE GENOMIC DNA]</scope>
    <source>
        <strain evidence="3">NBRC 111535</strain>
    </source>
</reference>
<gene>
    <name evidence="2" type="ORF">DDQ68_20055</name>
</gene>